<feature type="compositionally biased region" description="Polar residues" evidence="3">
    <location>
        <begin position="97"/>
        <end position="118"/>
    </location>
</feature>
<dbReference type="CDD" id="cd18106">
    <property type="entry name" value="SpoU-like_RNMTL1"/>
    <property type="match status" value="1"/>
</dbReference>
<feature type="region of interest" description="Disordered" evidence="3">
    <location>
        <begin position="56"/>
        <end position="118"/>
    </location>
</feature>
<dbReference type="AlphaFoldDB" id="A0A4W4GX91"/>
<keyword evidence="2" id="KW-0808">Transferase</keyword>
<dbReference type="InterPro" id="IPR029028">
    <property type="entry name" value="Alpha/beta_knot_MTases"/>
</dbReference>
<dbReference type="SUPFAM" id="SSF55315">
    <property type="entry name" value="L30e-like"/>
    <property type="match status" value="1"/>
</dbReference>
<dbReference type="GO" id="GO:0003723">
    <property type="term" value="F:RNA binding"/>
    <property type="evidence" value="ECO:0007669"/>
    <property type="project" value="InterPro"/>
</dbReference>
<feature type="domain" description="tRNA/rRNA methyltransferase SpoU type" evidence="4">
    <location>
        <begin position="387"/>
        <end position="447"/>
    </location>
</feature>
<reference evidence="6" key="2">
    <citation type="journal article" date="2017" name="Sci. Adv.">
        <title>A tail of two voltages: Proteomic comparison of the three electric organs of the electric eel.</title>
        <authorList>
            <person name="Traeger L.L."/>
            <person name="Sabat G."/>
            <person name="Barrett-Wilt G.A."/>
            <person name="Wells G.B."/>
            <person name="Sussman M.R."/>
        </authorList>
    </citation>
    <scope>NUCLEOTIDE SEQUENCE [LARGE SCALE GENOMIC DNA]</scope>
</reference>
<evidence type="ECO:0000313" key="6">
    <source>
        <dbReference type="Proteomes" id="UP000314983"/>
    </source>
</evidence>
<dbReference type="Proteomes" id="UP000314983">
    <property type="component" value="Chromosome 6"/>
</dbReference>
<reference evidence="5" key="4">
    <citation type="submission" date="2025-08" db="UniProtKB">
        <authorList>
            <consortium name="Ensembl"/>
        </authorList>
    </citation>
    <scope>IDENTIFICATION</scope>
</reference>
<reference evidence="6" key="1">
    <citation type="journal article" date="2014" name="Science">
        <title>Nonhuman genetics. Genomic basis for the convergent evolution of electric organs.</title>
        <authorList>
            <person name="Gallant J.R."/>
            <person name="Traeger L.L."/>
            <person name="Volkening J.D."/>
            <person name="Moffett H."/>
            <person name="Chen P.H."/>
            <person name="Novina C.D."/>
            <person name="Phillips G.N.Jr."/>
            <person name="Anand R."/>
            <person name="Wells G.B."/>
            <person name="Pinch M."/>
            <person name="Guth R."/>
            <person name="Unguez G.A."/>
            <person name="Albert J.S."/>
            <person name="Zakon H.H."/>
            <person name="Samanta M.P."/>
            <person name="Sussman M.R."/>
        </authorList>
    </citation>
    <scope>NUCLEOTIDE SEQUENCE [LARGE SCALE GENOMIC DNA]</scope>
</reference>
<dbReference type="GO" id="GO:0032259">
    <property type="term" value="P:methylation"/>
    <property type="evidence" value="ECO:0007669"/>
    <property type="project" value="UniProtKB-KW"/>
</dbReference>
<evidence type="ECO:0000256" key="2">
    <source>
        <dbReference type="ARBA" id="ARBA00022679"/>
    </source>
</evidence>
<keyword evidence="1" id="KW-0489">Methyltransferase</keyword>
<reference evidence="5" key="5">
    <citation type="submission" date="2025-09" db="UniProtKB">
        <authorList>
            <consortium name="Ensembl"/>
        </authorList>
    </citation>
    <scope>IDENTIFICATION</scope>
</reference>
<organism evidence="5 6">
    <name type="scientific">Electrophorus electricus</name>
    <name type="common">Electric eel</name>
    <name type="synonym">Gymnotus electricus</name>
    <dbReference type="NCBI Taxonomy" id="8005"/>
    <lineage>
        <taxon>Eukaryota</taxon>
        <taxon>Metazoa</taxon>
        <taxon>Chordata</taxon>
        <taxon>Craniata</taxon>
        <taxon>Vertebrata</taxon>
        <taxon>Euteleostomi</taxon>
        <taxon>Actinopterygii</taxon>
        <taxon>Neopterygii</taxon>
        <taxon>Teleostei</taxon>
        <taxon>Ostariophysi</taxon>
        <taxon>Gymnotiformes</taxon>
        <taxon>Gymnotoidei</taxon>
        <taxon>Gymnotidae</taxon>
        <taxon>Electrophorus</taxon>
    </lineage>
</organism>
<dbReference type="CTD" id="792923"/>
<dbReference type="InterPro" id="IPR029064">
    <property type="entry name" value="Ribosomal_eL30-like_sf"/>
</dbReference>
<dbReference type="SUPFAM" id="SSF75217">
    <property type="entry name" value="alpha/beta knot"/>
    <property type="match status" value="1"/>
</dbReference>
<dbReference type="Pfam" id="PF00588">
    <property type="entry name" value="SpoU_methylase"/>
    <property type="match status" value="2"/>
</dbReference>
<keyword evidence="6" id="KW-1185">Reference proteome</keyword>
<reference evidence="5" key="3">
    <citation type="submission" date="2020-05" db="EMBL/GenBank/DDBJ databases">
        <title>Electrophorus electricus (electric eel) genome, fEleEle1, primary haplotype.</title>
        <authorList>
            <person name="Myers G."/>
            <person name="Meyer A."/>
            <person name="Fedrigo O."/>
            <person name="Formenti G."/>
            <person name="Rhie A."/>
            <person name="Tracey A."/>
            <person name="Sims Y."/>
            <person name="Jarvis E.D."/>
        </authorList>
    </citation>
    <scope>NUCLEOTIDE SEQUENCE [LARGE SCALE GENOMIC DNA]</scope>
</reference>
<name>A0A4W4GX91_ELEEL</name>
<dbReference type="Gene3D" id="3.30.1330.30">
    <property type="match status" value="1"/>
</dbReference>
<dbReference type="InterPro" id="IPR029026">
    <property type="entry name" value="tRNA_m1G_MTases_N"/>
</dbReference>
<dbReference type="InterPro" id="IPR051259">
    <property type="entry name" value="rRNA_Methyltransferase"/>
</dbReference>
<dbReference type="GeneTree" id="ENSGT00940000166642"/>
<evidence type="ECO:0000256" key="3">
    <source>
        <dbReference type="SAM" id="MobiDB-lite"/>
    </source>
</evidence>
<evidence type="ECO:0000259" key="4">
    <source>
        <dbReference type="Pfam" id="PF00588"/>
    </source>
</evidence>
<dbReference type="InterPro" id="IPR001537">
    <property type="entry name" value="SpoU_MeTrfase"/>
</dbReference>
<sequence>MATLMRCMGGVCTIFEPTLKVRISNRYARVLRRTPLAFCSESLDLSNLAVQDVHTQSKDAPKHAHSPAEGTISKDTVTETDKNVRQEHGDRKPVASLQFSESRHQITGSKDTSHASLSMSSGLNQVDGLWYEKAQPGDKKLSNLLNLARSKKLREQQGKVLLEGPLLICDALDAGVLPQTVFFSTVEKLQELPLNKLTQASLIKVKLEDSRISNLDSPIDIIAVFRRPEVSRMHFPEEKRGKALPLTLICDNVRDPGNLGVVLRCAAAAGCHSVLLTKGCVDIWEAKVLRAALGAHFRIPIISSLTWVDIHSHLPATTTVHVADNCRGPIKKPQLLATSEKLKKPGEYGWISKPRNPRKIHNEDEDFNEDEYEEDICRQAGLVLETQPYHINWTGSHTAIVIGGETHGLSQEAMQLAEKTGGRKLVIPMVHGVDSLNSAMAASVLLFEGRRQLILNASE</sequence>
<feature type="compositionally biased region" description="Basic and acidic residues" evidence="3">
    <location>
        <begin position="76"/>
        <end position="93"/>
    </location>
</feature>
<dbReference type="PANTHER" id="PTHR43191:SF2">
    <property type="entry name" value="RRNA METHYLTRANSFERASE 3, MITOCHONDRIAL"/>
    <property type="match status" value="1"/>
</dbReference>
<dbReference type="PANTHER" id="PTHR43191">
    <property type="entry name" value="RRNA METHYLTRANSFERASE 3"/>
    <property type="match status" value="1"/>
</dbReference>
<dbReference type="GeneID" id="113582701"/>
<dbReference type="GO" id="GO:0006396">
    <property type="term" value="P:RNA processing"/>
    <property type="evidence" value="ECO:0007669"/>
    <property type="project" value="InterPro"/>
</dbReference>
<proteinExistence type="predicted"/>
<dbReference type="Gene3D" id="3.40.1280.10">
    <property type="match status" value="1"/>
</dbReference>
<evidence type="ECO:0000256" key="1">
    <source>
        <dbReference type="ARBA" id="ARBA00022603"/>
    </source>
</evidence>
<accession>A0A4W4GX91</accession>
<evidence type="ECO:0000313" key="5">
    <source>
        <dbReference type="Ensembl" id="ENSEEEP00000040837.2"/>
    </source>
</evidence>
<dbReference type="GO" id="GO:0008173">
    <property type="term" value="F:RNA methyltransferase activity"/>
    <property type="evidence" value="ECO:0007669"/>
    <property type="project" value="InterPro"/>
</dbReference>
<dbReference type="Ensembl" id="ENSEEET00000041305.2">
    <property type="protein sequence ID" value="ENSEEEP00000040837.2"/>
    <property type="gene ID" value="ENSEEEG00000019345.2"/>
</dbReference>
<protein>
    <recommendedName>
        <fullName evidence="4">tRNA/rRNA methyltransferase SpoU type domain-containing protein</fullName>
    </recommendedName>
</protein>
<dbReference type="KEGG" id="eee:113582701"/>
<feature type="domain" description="tRNA/rRNA methyltransferase SpoU type" evidence="4">
    <location>
        <begin position="246"/>
        <end position="321"/>
    </location>
</feature>
<dbReference type="RefSeq" id="XP_026874430.2">
    <property type="nucleotide sequence ID" value="XM_027018629.2"/>
</dbReference>
<gene>
    <name evidence="5" type="primary">mrm3b</name>
</gene>